<feature type="compositionally biased region" description="Polar residues" evidence="8">
    <location>
        <begin position="12"/>
        <end position="29"/>
    </location>
</feature>
<keyword evidence="5" id="KW-0833">Ubl conjugation pathway</keyword>
<dbReference type="SUPFAM" id="SSF54001">
    <property type="entry name" value="Cysteine proteinases"/>
    <property type="match status" value="1"/>
</dbReference>
<dbReference type="RefSeq" id="XP_029216206.1">
    <property type="nucleotide sequence ID" value="XM_029360847.1"/>
</dbReference>
<dbReference type="KEGG" id="bbes:BESB_021380"/>
<feature type="region of interest" description="Disordered" evidence="8">
    <location>
        <begin position="1066"/>
        <end position="1093"/>
    </location>
</feature>
<dbReference type="InterPro" id="IPR050164">
    <property type="entry name" value="Peptidase_C19"/>
</dbReference>
<feature type="region of interest" description="Disordered" evidence="8">
    <location>
        <begin position="422"/>
        <end position="446"/>
    </location>
</feature>
<dbReference type="InterPro" id="IPR001394">
    <property type="entry name" value="Peptidase_C19_UCH"/>
</dbReference>
<keyword evidence="6 10" id="KW-0378">Hydrolase</keyword>
<evidence type="ECO:0000256" key="4">
    <source>
        <dbReference type="ARBA" id="ARBA00022670"/>
    </source>
</evidence>
<dbReference type="Proteomes" id="UP000224006">
    <property type="component" value="Chromosome XI"/>
</dbReference>
<feature type="region of interest" description="Disordered" evidence="8">
    <location>
        <begin position="803"/>
        <end position="829"/>
    </location>
</feature>
<feature type="compositionally biased region" description="Low complexity" evidence="8">
    <location>
        <begin position="1225"/>
        <end position="1234"/>
    </location>
</feature>
<dbReference type="GO" id="GO:0005634">
    <property type="term" value="C:nucleus"/>
    <property type="evidence" value="ECO:0007669"/>
    <property type="project" value="TreeGrafter"/>
</dbReference>
<sequence length="1338" mass="143528">MELDGGDETEVTRSQSRSDGFRASASTSDVSVEACVADDAAAVCALNMNSASPQLGRPAEVGGGADALRSAPRNRTQCGESHGGGGVRSEPLSRALPARPGEGMGGGGVDASVVANTPCEGDECKAQTGEKTFCGPKTGPHGVSATISDDEITEAWTPALMPFPPFLAALWTGQLQHQQASIGEGLLPLPLLNPSSFCFLSASLQALASLTPLLDLLHALAYLKLLRECLPNCLMLPSSASLYPDAEADTKHYSPAGSRKDGTTVGCDGTYARLAVKPSSDRPDDGRPVCQETYTLPPGPGKLPHLLLTCLMTLNRGLSMPSVSGLLLASRDWSPCEAQGKSRGNLDQLQRCGEVGGGVAFPVECASTAGHHDNGGERQNIDSNRADLYVVLEEGRRLVVTEKAPISVFDFLWRLARMAASRTEAQRPDAPDASPERVEKLPSQGTQRIPPCAWRCAAGQVLEAVRGAARLSSGILEQERRRIVRDHRGQNSARQHGMAPAVYRQLSNAMRHLFPGDVPHLGLAGNRDLFIREQDAHEFLQALLEELDDDCHAAEQLCVGLSVGLESTISDSIPHTKCSRTSRQKEGQNLSVYLQESTARDDCGESVNPAKAAPSAELIEKFGPVKQQFEAAPGLTDSVVERPQDDEQSPAGAGSNLRGRSTPHKQSKPMQGQVPASRRAPVPHLRDVFSGTLAEFTCCLVCGYRTPQRLLPFSCLQLSLETTRKFGFWSGPASVEDLVRASFRPQRVDHVECLYCSALVTFRSLQLQLQKDAVLSIVPHCSPGCVVQREDLVDPEAVCGTRGARAPASGVRPPRGLGQRTSGVSGSEEREEPFLHDGAASAYGTFVPPSVWPRFSEHAVPTSLIPSFFSPIWMLPASMVRAHVKRRVTLWQLFNLVSSQQKKEPEAGRGDPTTAADATPRSGNMEKEPLRAPVRHPANAGDWEATLEALKLRAGELWTTVRRSKEKIQRVQRLPQVLIIQVNALATTPYGRIYKLAERCSFPLAFDAFVLFGPAAENARDSSASSFAGNGIDELPHRMTQDTRMFEVHESCPTWVHSTAKIRGFQEATSPSSSGRRATSTGPKRSQPESGADGRLYELRAVVTHLGSSASTGHFVCYRRWDACAFGPGPGARSLLQSFCANVGEDISFEGFDCDSKTRISTPSGCNNGSGTESPSAEVTTAFSAGGDCTATSTGPGDSLIAGQRQGHAANVGSAADTGRRRHVANSASTHSASGAGGGGEVLDNLDMPPETEEATQDEGCRQYREHGCSDEREAHEAHQTWRAGRLSTWLRQSRFLGAANAAFVRVSDSSVEAVKVEDVMTTEPYLLFYQVAPPAIF</sequence>
<dbReference type="GeneID" id="40307199"/>
<dbReference type="EMBL" id="NWUJ01000012">
    <property type="protein sequence ID" value="PFH32197.1"/>
    <property type="molecule type" value="Genomic_DNA"/>
</dbReference>
<feature type="region of interest" description="Disordered" evidence="8">
    <location>
        <begin position="1207"/>
        <end position="1259"/>
    </location>
</feature>
<keyword evidence="11" id="KW-1185">Reference proteome</keyword>
<dbReference type="VEuPathDB" id="ToxoDB:BESB_021380"/>
<evidence type="ECO:0000256" key="5">
    <source>
        <dbReference type="ARBA" id="ARBA00022786"/>
    </source>
</evidence>
<feature type="compositionally biased region" description="Basic and acidic residues" evidence="8">
    <location>
        <begin position="424"/>
        <end position="440"/>
    </location>
</feature>
<dbReference type="EC" id="3.4.19.12" evidence="3"/>
<dbReference type="InterPro" id="IPR018200">
    <property type="entry name" value="USP_CS"/>
</dbReference>
<feature type="domain" description="Peptidase C19 ubiquitin carboxyl-terminal hydrolase" evidence="9">
    <location>
        <begin position="531"/>
        <end position="1120"/>
    </location>
</feature>
<comment type="caution">
    <text evidence="10">The sequence shown here is derived from an EMBL/GenBank/DDBJ whole genome shotgun (WGS) entry which is preliminary data.</text>
</comment>
<comment type="similarity">
    <text evidence="2">Belongs to the peptidase C19 family.</text>
</comment>
<accession>A0A2A9M9A3</accession>
<evidence type="ECO:0000256" key="1">
    <source>
        <dbReference type="ARBA" id="ARBA00000707"/>
    </source>
</evidence>
<evidence type="ECO:0000256" key="7">
    <source>
        <dbReference type="ARBA" id="ARBA00022807"/>
    </source>
</evidence>
<dbReference type="GO" id="GO:0004843">
    <property type="term" value="F:cysteine-type deubiquitinase activity"/>
    <property type="evidence" value="ECO:0007669"/>
    <property type="project" value="UniProtKB-EC"/>
</dbReference>
<name>A0A2A9M9A3_BESBE</name>
<feature type="region of interest" description="Disordered" evidence="8">
    <location>
        <begin position="641"/>
        <end position="681"/>
    </location>
</feature>
<keyword evidence="7" id="KW-0788">Thiol protease</keyword>
<evidence type="ECO:0000256" key="3">
    <source>
        <dbReference type="ARBA" id="ARBA00012759"/>
    </source>
</evidence>
<dbReference type="PANTHER" id="PTHR24006:SF888">
    <property type="entry name" value="UBIQUITIN CARBOXYL-TERMINAL HYDROLASE 30"/>
    <property type="match status" value="1"/>
</dbReference>
<evidence type="ECO:0000256" key="8">
    <source>
        <dbReference type="SAM" id="MobiDB-lite"/>
    </source>
</evidence>
<reference evidence="10 11" key="1">
    <citation type="submission" date="2017-09" db="EMBL/GenBank/DDBJ databases">
        <title>Genome sequencing of Besnoitia besnoiti strain Bb-Ger1.</title>
        <authorList>
            <person name="Schares G."/>
            <person name="Venepally P."/>
            <person name="Lorenzi H.A."/>
        </authorList>
    </citation>
    <scope>NUCLEOTIDE SEQUENCE [LARGE SCALE GENOMIC DNA]</scope>
    <source>
        <strain evidence="10 11">Bb-Ger1</strain>
    </source>
</reference>
<evidence type="ECO:0000313" key="11">
    <source>
        <dbReference type="Proteomes" id="UP000224006"/>
    </source>
</evidence>
<dbReference type="GO" id="GO:0005829">
    <property type="term" value="C:cytosol"/>
    <property type="evidence" value="ECO:0007669"/>
    <property type="project" value="TreeGrafter"/>
</dbReference>
<feature type="region of interest" description="Disordered" evidence="8">
    <location>
        <begin position="901"/>
        <end position="936"/>
    </location>
</feature>
<protein>
    <recommendedName>
        <fullName evidence="3">ubiquitinyl hydrolase 1</fullName>
        <ecNumber evidence="3">3.4.19.12</ecNumber>
    </recommendedName>
</protein>
<dbReference type="OrthoDB" id="333239at2759"/>
<dbReference type="GO" id="GO:0016579">
    <property type="term" value="P:protein deubiquitination"/>
    <property type="evidence" value="ECO:0007669"/>
    <property type="project" value="InterPro"/>
</dbReference>
<evidence type="ECO:0000256" key="2">
    <source>
        <dbReference type="ARBA" id="ARBA00009085"/>
    </source>
</evidence>
<feature type="region of interest" description="Disordered" evidence="8">
    <location>
        <begin position="1"/>
        <end position="29"/>
    </location>
</feature>
<proteinExistence type="inferred from homology"/>
<keyword evidence="4" id="KW-0645">Protease</keyword>
<feature type="region of interest" description="Disordered" evidence="8">
    <location>
        <begin position="276"/>
        <end position="295"/>
    </location>
</feature>
<organism evidence="10 11">
    <name type="scientific">Besnoitia besnoiti</name>
    <name type="common">Apicomplexan protozoan</name>
    <dbReference type="NCBI Taxonomy" id="94643"/>
    <lineage>
        <taxon>Eukaryota</taxon>
        <taxon>Sar</taxon>
        <taxon>Alveolata</taxon>
        <taxon>Apicomplexa</taxon>
        <taxon>Conoidasida</taxon>
        <taxon>Coccidia</taxon>
        <taxon>Eucoccidiorida</taxon>
        <taxon>Eimeriorina</taxon>
        <taxon>Sarcocystidae</taxon>
        <taxon>Besnoitia</taxon>
    </lineage>
</organism>
<feature type="compositionally biased region" description="Polar residues" evidence="8">
    <location>
        <begin position="1067"/>
        <end position="1084"/>
    </location>
</feature>
<evidence type="ECO:0000259" key="9">
    <source>
        <dbReference type="Pfam" id="PF00443"/>
    </source>
</evidence>
<dbReference type="PANTHER" id="PTHR24006">
    <property type="entry name" value="UBIQUITIN CARBOXYL-TERMINAL HYDROLASE"/>
    <property type="match status" value="1"/>
</dbReference>
<dbReference type="Pfam" id="PF00443">
    <property type="entry name" value="UCH"/>
    <property type="match status" value="1"/>
</dbReference>
<comment type="catalytic activity">
    <reaction evidence="1">
        <text>Thiol-dependent hydrolysis of ester, thioester, amide, peptide and isopeptide bonds formed by the C-terminal Gly of ubiquitin (a 76-residue protein attached to proteins as an intracellular targeting signal).</text>
        <dbReference type="EC" id="3.4.19.12"/>
    </reaction>
</comment>
<feature type="region of interest" description="Disordered" evidence="8">
    <location>
        <begin position="52"/>
        <end position="109"/>
    </location>
</feature>
<dbReference type="Gene3D" id="3.90.70.10">
    <property type="entry name" value="Cysteine proteinases"/>
    <property type="match status" value="2"/>
</dbReference>
<dbReference type="GO" id="GO:0006508">
    <property type="term" value="P:proteolysis"/>
    <property type="evidence" value="ECO:0007669"/>
    <property type="project" value="UniProtKB-KW"/>
</dbReference>
<evidence type="ECO:0000313" key="10">
    <source>
        <dbReference type="EMBL" id="PFH32197.1"/>
    </source>
</evidence>
<gene>
    <name evidence="10" type="ORF">BESB_021380</name>
</gene>
<dbReference type="PROSITE" id="PS00973">
    <property type="entry name" value="USP_2"/>
    <property type="match status" value="1"/>
</dbReference>
<dbReference type="InterPro" id="IPR038765">
    <property type="entry name" value="Papain-like_cys_pep_sf"/>
</dbReference>
<evidence type="ECO:0000256" key="6">
    <source>
        <dbReference type="ARBA" id="ARBA00022801"/>
    </source>
</evidence>